<dbReference type="GeneID" id="27695859"/>
<dbReference type="VEuPathDB" id="FungiDB:Z519_02931"/>
<feature type="transmembrane region" description="Helical" evidence="1">
    <location>
        <begin position="51"/>
        <end position="70"/>
    </location>
</feature>
<reference evidence="2" key="1">
    <citation type="submission" date="2015-01" db="EMBL/GenBank/DDBJ databases">
        <title>The Genome Sequence of Cladophialophora bantiana CBS 173.52.</title>
        <authorList>
            <consortium name="The Broad Institute Genomics Platform"/>
            <person name="Cuomo C."/>
            <person name="de Hoog S."/>
            <person name="Gorbushina A."/>
            <person name="Stielow B."/>
            <person name="Teixiera M."/>
            <person name="Abouelleil A."/>
            <person name="Chapman S.B."/>
            <person name="Priest M."/>
            <person name="Young S.K."/>
            <person name="Wortman J."/>
            <person name="Nusbaum C."/>
            <person name="Birren B."/>
        </authorList>
    </citation>
    <scope>NUCLEOTIDE SEQUENCE [LARGE SCALE GENOMIC DNA]</scope>
    <source>
        <strain evidence="2">CBS 173.52</strain>
    </source>
</reference>
<evidence type="ECO:0000313" key="2">
    <source>
        <dbReference type="EMBL" id="KIW95867.1"/>
    </source>
</evidence>
<dbReference type="AlphaFoldDB" id="A0A0D2GBC2"/>
<dbReference type="Proteomes" id="UP000053789">
    <property type="component" value="Unassembled WGS sequence"/>
</dbReference>
<evidence type="ECO:0000256" key="1">
    <source>
        <dbReference type="SAM" id="Phobius"/>
    </source>
</evidence>
<dbReference type="EMBL" id="KN846983">
    <property type="protein sequence ID" value="KIW95867.1"/>
    <property type="molecule type" value="Genomic_DNA"/>
</dbReference>
<accession>A0A0D2GBC2</accession>
<feature type="transmembrane region" description="Helical" evidence="1">
    <location>
        <begin position="12"/>
        <end position="31"/>
    </location>
</feature>
<keyword evidence="1" id="KW-0812">Transmembrane</keyword>
<evidence type="ECO:0000313" key="3">
    <source>
        <dbReference type="Proteomes" id="UP000053789"/>
    </source>
</evidence>
<sequence length="554" mass="60880">MNFLHIDISNTLTILRFLEGVLSVCTSAVMLRACELLQWSLSSRRDGVDALCLLGLSPTTGILGTIGLAFSKHGSWKDRLAASTRIGLSSAVWISGVVLFARTQLKVVYDSVSTYNVTAGVGQFNGSYIPEYLQQYQQTNTGYEFVVLPYSIVATASNLVVNPMHATTIDPVTCEDGMVCNAYLISGGLIMTTPWPPTNYPLYPVVTIPGVPSLQIDFVRGIRNDTFIDSKDCQVFGQPGFLIGIKFCLARSQSAVGSLFAGIFVCTQGIVENECWTEPKPPEVTTTFSIHRRLASVTTARSNFSILSIDKVTDPVQDTDLDVEGLKNAFAWLFNFSAAGIPAPASIAQYFWTVQDQLESEYWSIEPYQTFHSILAFPFWLFNFNNFGNVQLEARNIVAGLPPEFYTEASIGAPYAKIAVDRPMFIVFCALQALVLGIVWAVLIWLWTTGAYLPELSSYPLIDFATKTQLVDTSQGTAEPWAIRRANQILDKATTDQSIRKAFMHERVTIIRSEANTDLQAKVERKTAAASSAVSVPLDETVVVGVGVQRSRTV</sequence>
<keyword evidence="3" id="KW-1185">Reference proteome</keyword>
<organism evidence="2 3">
    <name type="scientific">Cladophialophora bantiana (strain ATCC 10958 / CBS 173.52 / CDC B-1940 / NIH 8579)</name>
    <name type="common">Xylohypha bantiana</name>
    <dbReference type="NCBI Taxonomy" id="1442370"/>
    <lineage>
        <taxon>Eukaryota</taxon>
        <taxon>Fungi</taxon>
        <taxon>Dikarya</taxon>
        <taxon>Ascomycota</taxon>
        <taxon>Pezizomycotina</taxon>
        <taxon>Eurotiomycetes</taxon>
        <taxon>Chaetothyriomycetidae</taxon>
        <taxon>Chaetothyriales</taxon>
        <taxon>Herpotrichiellaceae</taxon>
        <taxon>Cladophialophora</taxon>
    </lineage>
</organism>
<keyword evidence="1" id="KW-0472">Membrane</keyword>
<dbReference type="HOGENOM" id="CLU_029370_1_0_1"/>
<proteinExistence type="predicted"/>
<dbReference type="OrthoDB" id="5139479at2759"/>
<protein>
    <submittedName>
        <fullName evidence="2">Uncharacterized protein</fullName>
    </submittedName>
</protein>
<keyword evidence="1" id="KW-1133">Transmembrane helix</keyword>
<gene>
    <name evidence="2" type="ORF">Z519_02931</name>
</gene>
<feature type="transmembrane region" description="Helical" evidence="1">
    <location>
        <begin position="425"/>
        <end position="447"/>
    </location>
</feature>
<name>A0A0D2GBC2_CLAB1</name>
<dbReference type="RefSeq" id="XP_016622536.1">
    <property type="nucleotide sequence ID" value="XM_016760686.1"/>
</dbReference>